<evidence type="ECO:0000313" key="13">
    <source>
        <dbReference type="Proteomes" id="UP000095009"/>
    </source>
</evidence>
<dbReference type="GO" id="GO:0005789">
    <property type="term" value="C:endoplasmic reticulum membrane"/>
    <property type="evidence" value="ECO:0007669"/>
    <property type="project" value="UniProtKB-SubCell"/>
</dbReference>
<evidence type="ECO:0000256" key="7">
    <source>
        <dbReference type="ARBA" id="ARBA00022824"/>
    </source>
</evidence>
<evidence type="ECO:0000256" key="10">
    <source>
        <dbReference type="SAM" id="Phobius"/>
    </source>
</evidence>
<sequence>MFSKVISIWAILAFYVTLVMTEEYSESMIYIYGTWVSASNSVLHGPQFFDPINDTFQSVALPGISMSFTEDGFFEHAAYEIVGSKLPGGFDRCAERRFIYQHGTYEILTNDTLILNPWVEDGRIEVVKPCQDGEIDKEDIEYYYFDENLVFHYLTIDFDNMSNRHQLNLVKDVSSGTIENEEKFPPLYLAFNPPMMLPTEKLRPDAVPDLKEEVKEIPKMKDVEENSRPQDPQEASQNFIVKSFLNSWGQMILNSIKKLVFANSAEVNFGLLGATLLFFGTAGSLFQLFL</sequence>
<comment type="subcellular location">
    <subcellularLocation>
        <location evidence="1">Endoplasmic reticulum membrane</location>
        <topology evidence="1">Single-pass type I membrane protein</topology>
    </subcellularLocation>
</comment>
<feature type="chain" id="PRO_5009133778" description="Protein ROT1" evidence="11">
    <location>
        <begin position="22"/>
        <end position="290"/>
    </location>
</feature>
<evidence type="ECO:0000256" key="9">
    <source>
        <dbReference type="ARBA" id="ARBA00023136"/>
    </source>
</evidence>
<proteinExistence type="inferred from homology"/>
<dbReference type="GO" id="GO:0006458">
    <property type="term" value="P:'de novo' protein folding"/>
    <property type="evidence" value="ECO:0007669"/>
    <property type="project" value="InterPro"/>
</dbReference>
<name>A0A1E3PCV5_9ASCO</name>
<feature type="transmembrane region" description="Helical" evidence="10">
    <location>
        <begin position="269"/>
        <end position="289"/>
    </location>
</feature>
<dbReference type="STRING" id="857566.A0A1E3PCV5"/>
<keyword evidence="7" id="KW-0256">Endoplasmic reticulum</keyword>
<evidence type="ECO:0000256" key="8">
    <source>
        <dbReference type="ARBA" id="ARBA00022989"/>
    </source>
</evidence>
<accession>A0A1E3PCV5</accession>
<feature type="signal peptide" evidence="11">
    <location>
        <begin position="1"/>
        <end position="21"/>
    </location>
</feature>
<dbReference type="Proteomes" id="UP000095009">
    <property type="component" value="Unassembled WGS sequence"/>
</dbReference>
<protein>
    <recommendedName>
        <fullName evidence="4">Protein ROT1</fullName>
    </recommendedName>
    <alternativeName>
        <fullName evidence="3">Protein rot1</fullName>
    </alternativeName>
</protein>
<evidence type="ECO:0000256" key="1">
    <source>
        <dbReference type="ARBA" id="ARBA00004115"/>
    </source>
</evidence>
<keyword evidence="9 10" id="KW-0472">Membrane</keyword>
<keyword evidence="6 11" id="KW-0732">Signal</keyword>
<dbReference type="PANTHER" id="PTHR28090:SF1">
    <property type="entry name" value="PROTEIN ROT1"/>
    <property type="match status" value="1"/>
</dbReference>
<evidence type="ECO:0000256" key="11">
    <source>
        <dbReference type="SAM" id="SignalP"/>
    </source>
</evidence>
<dbReference type="AlphaFoldDB" id="A0A1E3PCV5"/>
<reference evidence="12 13" key="1">
    <citation type="journal article" date="2016" name="Proc. Natl. Acad. Sci. U.S.A.">
        <title>Comparative genomics of biotechnologically important yeasts.</title>
        <authorList>
            <person name="Riley R."/>
            <person name="Haridas S."/>
            <person name="Wolfe K.H."/>
            <person name="Lopes M.R."/>
            <person name="Hittinger C.T."/>
            <person name="Goeker M."/>
            <person name="Salamov A.A."/>
            <person name="Wisecaver J.H."/>
            <person name="Long T.M."/>
            <person name="Calvey C.H."/>
            <person name="Aerts A.L."/>
            <person name="Barry K.W."/>
            <person name="Choi C."/>
            <person name="Clum A."/>
            <person name="Coughlan A.Y."/>
            <person name="Deshpande S."/>
            <person name="Douglass A.P."/>
            <person name="Hanson S.J."/>
            <person name="Klenk H.-P."/>
            <person name="LaButti K.M."/>
            <person name="Lapidus A."/>
            <person name="Lindquist E.A."/>
            <person name="Lipzen A.M."/>
            <person name="Meier-Kolthoff J.P."/>
            <person name="Ohm R.A."/>
            <person name="Otillar R.P."/>
            <person name="Pangilinan J.L."/>
            <person name="Peng Y."/>
            <person name="Rokas A."/>
            <person name="Rosa C.A."/>
            <person name="Scheuner C."/>
            <person name="Sibirny A.A."/>
            <person name="Slot J.C."/>
            <person name="Stielow J.B."/>
            <person name="Sun H."/>
            <person name="Kurtzman C.P."/>
            <person name="Blackwell M."/>
            <person name="Grigoriev I.V."/>
            <person name="Jeffries T.W."/>
        </authorList>
    </citation>
    <scope>NUCLEOTIDE SEQUENCE [LARGE SCALE GENOMIC DNA]</scope>
    <source>
        <strain evidence="12 13">DSM 6958</strain>
    </source>
</reference>
<dbReference type="PANTHER" id="PTHR28090">
    <property type="entry name" value="PROTEIN ROT1"/>
    <property type="match status" value="1"/>
</dbReference>
<comment type="similarity">
    <text evidence="2">Belongs to the ROT1 family.</text>
</comment>
<evidence type="ECO:0000256" key="6">
    <source>
        <dbReference type="ARBA" id="ARBA00022729"/>
    </source>
</evidence>
<gene>
    <name evidence="12" type="ORF">NADFUDRAFT_84405</name>
</gene>
<dbReference type="GO" id="GO:0051082">
    <property type="term" value="F:unfolded protein binding"/>
    <property type="evidence" value="ECO:0007669"/>
    <property type="project" value="TreeGrafter"/>
</dbReference>
<dbReference type="EMBL" id="KV454415">
    <property type="protein sequence ID" value="ODQ63218.1"/>
    <property type="molecule type" value="Genomic_DNA"/>
</dbReference>
<dbReference type="Pfam" id="PF10681">
    <property type="entry name" value="Rot1"/>
    <property type="match status" value="1"/>
</dbReference>
<evidence type="ECO:0000256" key="3">
    <source>
        <dbReference type="ARBA" id="ARBA00016195"/>
    </source>
</evidence>
<keyword evidence="13" id="KW-1185">Reference proteome</keyword>
<evidence type="ECO:0000256" key="4">
    <source>
        <dbReference type="ARBA" id="ARBA00017291"/>
    </source>
</evidence>
<keyword evidence="5 10" id="KW-0812">Transmembrane</keyword>
<organism evidence="12 13">
    <name type="scientific">Nadsonia fulvescens var. elongata DSM 6958</name>
    <dbReference type="NCBI Taxonomy" id="857566"/>
    <lineage>
        <taxon>Eukaryota</taxon>
        <taxon>Fungi</taxon>
        <taxon>Dikarya</taxon>
        <taxon>Ascomycota</taxon>
        <taxon>Saccharomycotina</taxon>
        <taxon>Dipodascomycetes</taxon>
        <taxon>Dipodascales</taxon>
        <taxon>Dipodascales incertae sedis</taxon>
        <taxon>Nadsonia</taxon>
    </lineage>
</organism>
<evidence type="ECO:0000256" key="2">
    <source>
        <dbReference type="ARBA" id="ARBA00007149"/>
    </source>
</evidence>
<dbReference type="InterPro" id="IPR019623">
    <property type="entry name" value="Rot1"/>
</dbReference>
<evidence type="ECO:0000313" key="12">
    <source>
        <dbReference type="EMBL" id="ODQ63218.1"/>
    </source>
</evidence>
<dbReference type="OrthoDB" id="5327821at2759"/>
<keyword evidence="8 10" id="KW-1133">Transmembrane helix</keyword>
<evidence type="ECO:0000256" key="5">
    <source>
        <dbReference type="ARBA" id="ARBA00022692"/>
    </source>
</evidence>